<keyword evidence="2" id="KW-1185">Reference proteome</keyword>
<gene>
    <name evidence="1" type="ORF">F511_45216</name>
</gene>
<organism evidence="1 2">
    <name type="scientific">Dorcoceras hygrometricum</name>
    <dbReference type="NCBI Taxonomy" id="472368"/>
    <lineage>
        <taxon>Eukaryota</taxon>
        <taxon>Viridiplantae</taxon>
        <taxon>Streptophyta</taxon>
        <taxon>Embryophyta</taxon>
        <taxon>Tracheophyta</taxon>
        <taxon>Spermatophyta</taxon>
        <taxon>Magnoliopsida</taxon>
        <taxon>eudicotyledons</taxon>
        <taxon>Gunneridae</taxon>
        <taxon>Pentapetalae</taxon>
        <taxon>asterids</taxon>
        <taxon>lamiids</taxon>
        <taxon>Lamiales</taxon>
        <taxon>Gesneriaceae</taxon>
        <taxon>Didymocarpoideae</taxon>
        <taxon>Trichosporeae</taxon>
        <taxon>Loxocarpinae</taxon>
        <taxon>Dorcoceras</taxon>
    </lineage>
</organism>
<sequence>MAGDTLRASSRAGRATRTLVAAPLDSPGANRCAAGRDVRPPSCYCCMSRPDVVTRAGRVSWAMAGRSTMHEMARRRGAAARCDGRTLATEAGHWLRDAVACWLRASALAAQSCARRRAPPCEIFRGGSGEFPAMS</sequence>
<dbReference type="Proteomes" id="UP000250235">
    <property type="component" value="Unassembled WGS sequence"/>
</dbReference>
<evidence type="ECO:0000313" key="1">
    <source>
        <dbReference type="EMBL" id="KZV13619.1"/>
    </source>
</evidence>
<name>A0A2Z6ZWR4_9LAMI</name>
<evidence type="ECO:0000313" key="2">
    <source>
        <dbReference type="Proteomes" id="UP000250235"/>
    </source>
</evidence>
<dbReference type="EMBL" id="KV032027">
    <property type="protein sequence ID" value="KZV13619.1"/>
    <property type="molecule type" value="Genomic_DNA"/>
</dbReference>
<reference evidence="1 2" key="1">
    <citation type="journal article" date="2015" name="Proc. Natl. Acad. Sci. U.S.A.">
        <title>The resurrection genome of Boea hygrometrica: A blueprint for survival of dehydration.</title>
        <authorList>
            <person name="Xiao L."/>
            <person name="Yang G."/>
            <person name="Zhang L."/>
            <person name="Yang X."/>
            <person name="Zhao S."/>
            <person name="Ji Z."/>
            <person name="Zhou Q."/>
            <person name="Hu M."/>
            <person name="Wang Y."/>
            <person name="Chen M."/>
            <person name="Xu Y."/>
            <person name="Jin H."/>
            <person name="Xiao X."/>
            <person name="Hu G."/>
            <person name="Bao F."/>
            <person name="Hu Y."/>
            <person name="Wan P."/>
            <person name="Li L."/>
            <person name="Deng X."/>
            <person name="Kuang T."/>
            <person name="Xiang C."/>
            <person name="Zhu J.K."/>
            <person name="Oliver M.J."/>
            <person name="He Y."/>
        </authorList>
    </citation>
    <scope>NUCLEOTIDE SEQUENCE [LARGE SCALE GENOMIC DNA]</scope>
    <source>
        <strain evidence="2">cv. XS01</strain>
    </source>
</reference>
<accession>A0A2Z6ZWR4</accession>
<dbReference type="AlphaFoldDB" id="A0A2Z6ZWR4"/>
<proteinExistence type="predicted"/>
<protein>
    <submittedName>
        <fullName evidence="1">Uncharacterized protein</fullName>
    </submittedName>
</protein>